<dbReference type="PANTHER" id="PTHR35011">
    <property type="entry name" value="2,3-DIKETO-L-GULONATE TRAP TRANSPORTER SMALL PERMEASE PROTEIN YIAM"/>
    <property type="match status" value="1"/>
</dbReference>
<dbReference type="AlphaFoldDB" id="X1MKP5"/>
<keyword evidence="4" id="KW-0997">Cell inner membrane</keyword>
<keyword evidence="2" id="KW-0813">Transport</keyword>
<evidence type="ECO:0000256" key="2">
    <source>
        <dbReference type="ARBA" id="ARBA00022448"/>
    </source>
</evidence>
<feature type="transmembrane region" description="Helical" evidence="8">
    <location>
        <begin position="82"/>
        <end position="103"/>
    </location>
</feature>
<evidence type="ECO:0000256" key="3">
    <source>
        <dbReference type="ARBA" id="ARBA00022475"/>
    </source>
</evidence>
<evidence type="ECO:0000256" key="1">
    <source>
        <dbReference type="ARBA" id="ARBA00004429"/>
    </source>
</evidence>
<sequence length="151" mass="17273">MDKINKCLNWASIISITIMLFIIFLQVIFRYVFHSSLTFSEELARYLFVWTVFLCSAVVARDNGHIIVGVLTERLKGKKAKYVKSAAYISTMIFVVILFYQGLRMMKLSSFQHSPALGISMSWVYLAIPVATFVMFCNILILLVDVLQAKE</sequence>
<gene>
    <name evidence="10" type="ORF">S06H3_26943</name>
</gene>
<dbReference type="EMBL" id="BARV01015601">
    <property type="protein sequence ID" value="GAI31858.1"/>
    <property type="molecule type" value="Genomic_DNA"/>
</dbReference>
<comment type="subcellular location">
    <subcellularLocation>
        <location evidence="1">Cell inner membrane</location>
        <topology evidence="1">Multi-pass membrane protein</topology>
    </subcellularLocation>
</comment>
<accession>X1MKP5</accession>
<keyword evidence="7 8" id="KW-0472">Membrane</keyword>
<evidence type="ECO:0000256" key="5">
    <source>
        <dbReference type="ARBA" id="ARBA00022692"/>
    </source>
</evidence>
<feature type="transmembrane region" description="Helical" evidence="8">
    <location>
        <begin position="7"/>
        <end position="31"/>
    </location>
</feature>
<dbReference type="GO" id="GO:0005886">
    <property type="term" value="C:plasma membrane"/>
    <property type="evidence" value="ECO:0007669"/>
    <property type="project" value="UniProtKB-SubCell"/>
</dbReference>
<keyword evidence="3" id="KW-1003">Cell membrane</keyword>
<evidence type="ECO:0000256" key="7">
    <source>
        <dbReference type="ARBA" id="ARBA00023136"/>
    </source>
</evidence>
<keyword evidence="6 8" id="KW-1133">Transmembrane helix</keyword>
<dbReference type="PANTHER" id="PTHR35011:SF2">
    <property type="entry name" value="2,3-DIKETO-L-GULONATE TRAP TRANSPORTER SMALL PERMEASE PROTEIN YIAM"/>
    <property type="match status" value="1"/>
</dbReference>
<dbReference type="InterPro" id="IPR007387">
    <property type="entry name" value="TRAP_DctQ"/>
</dbReference>
<reference evidence="10" key="1">
    <citation type="journal article" date="2014" name="Front. Microbiol.">
        <title>High frequency of phylogenetically diverse reductive dehalogenase-homologous genes in deep subseafloor sedimentary metagenomes.</title>
        <authorList>
            <person name="Kawai M."/>
            <person name="Futagami T."/>
            <person name="Toyoda A."/>
            <person name="Takaki Y."/>
            <person name="Nishi S."/>
            <person name="Hori S."/>
            <person name="Arai W."/>
            <person name="Tsubouchi T."/>
            <person name="Morono Y."/>
            <person name="Uchiyama I."/>
            <person name="Ito T."/>
            <person name="Fujiyama A."/>
            <person name="Inagaki F."/>
            <person name="Takami H."/>
        </authorList>
    </citation>
    <scope>NUCLEOTIDE SEQUENCE</scope>
    <source>
        <strain evidence="10">Expedition CK06-06</strain>
    </source>
</reference>
<evidence type="ECO:0000313" key="10">
    <source>
        <dbReference type="EMBL" id="GAI31858.1"/>
    </source>
</evidence>
<dbReference type="GO" id="GO:0022857">
    <property type="term" value="F:transmembrane transporter activity"/>
    <property type="evidence" value="ECO:0007669"/>
    <property type="project" value="TreeGrafter"/>
</dbReference>
<dbReference type="Pfam" id="PF04290">
    <property type="entry name" value="DctQ"/>
    <property type="match status" value="1"/>
</dbReference>
<evidence type="ECO:0000259" key="9">
    <source>
        <dbReference type="Pfam" id="PF04290"/>
    </source>
</evidence>
<dbReference type="InterPro" id="IPR055348">
    <property type="entry name" value="DctQ"/>
</dbReference>
<comment type="caution">
    <text evidence="10">The sequence shown here is derived from an EMBL/GenBank/DDBJ whole genome shotgun (WGS) entry which is preliminary data.</text>
</comment>
<keyword evidence="5 8" id="KW-0812">Transmembrane</keyword>
<evidence type="ECO:0000256" key="4">
    <source>
        <dbReference type="ARBA" id="ARBA00022519"/>
    </source>
</evidence>
<feature type="transmembrane region" description="Helical" evidence="8">
    <location>
        <begin position="43"/>
        <end position="61"/>
    </location>
</feature>
<evidence type="ECO:0000256" key="6">
    <source>
        <dbReference type="ARBA" id="ARBA00022989"/>
    </source>
</evidence>
<name>X1MKP5_9ZZZZ</name>
<feature type="transmembrane region" description="Helical" evidence="8">
    <location>
        <begin position="123"/>
        <end position="147"/>
    </location>
</feature>
<organism evidence="10">
    <name type="scientific">marine sediment metagenome</name>
    <dbReference type="NCBI Taxonomy" id="412755"/>
    <lineage>
        <taxon>unclassified sequences</taxon>
        <taxon>metagenomes</taxon>
        <taxon>ecological metagenomes</taxon>
    </lineage>
</organism>
<feature type="domain" description="Tripartite ATP-independent periplasmic transporters DctQ component" evidence="9">
    <location>
        <begin position="19"/>
        <end position="147"/>
    </location>
</feature>
<dbReference type="GO" id="GO:0015740">
    <property type="term" value="P:C4-dicarboxylate transport"/>
    <property type="evidence" value="ECO:0007669"/>
    <property type="project" value="TreeGrafter"/>
</dbReference>
<protein>
    <recommendedName>
        <fullName evidence="9">Tripartite ATP-independent periplasmic transporters DctQ component domain-containing protein</fullName>
    </recommendedName>
</protein>
<evidence type="ECO:0000256" key="8">
    <source>
        <dbReference type="SAM" id="Phobius"/>
    </source>
</evidence>
<proteinExistence type="predicted"/>